<comment type="caution">
    <text evidence="7">The sequence shown here is derived from an EMBL/GenBank/DDBJ whole genome shotgun (WGS) entry which is preliminary data.</text>
</comment>
<evidence type="ECO:0000256" key="2">
    <source>
        <dbReference type="ARBA" id="ARBA00040158"/>
    </source>
</evidence>
<evidence type="ECO:0000256" key="5">
    <source>
        <dbReference type="ARBA" id="ARBA00046365"/>
    </source>
</evidence>
<evidence type="ECO:0000259" key="6">
    <source>
        <dbReference type="PROSITE" id="PS50076"/>
    </source>
</evidence>
<organism evidence="7 8">
    <name type="scientific">Bugula neritina</name>
    <name type="common">Brown bryozoan</name>
    <name type="synonym">Sertularia neritina</name>
    <dbReference type="NCBI Taxonomy" id="10212"/>
    <lineage>
        <taxon>Eukaryota</taxon>
        <taxon>Metazoa</taxon>
        <taxon>Spiralia</taxon>
        <taxon>Lophotrochozoa</taxon>
        <taxon>Bryozoa</taxon>
        <taxon>Gymnolaemata</taxon>
        <taxon>Cheilostomatida</taxon>
        <taxon>Flustrina</taxon>
        <taxon>Buguloidea</taxon>
        <taxon>Bugulidae</taxon>
        <taxon>Bugula</taxon>
    </lineage>
</organism>
<reference evidence="7" key="1">
    <citation type="submission" date="2020-06" db="EMBL/GenBank/DDBJ databases">
        <title>Draft genome of Bugula neritina, a colonial animal packing powerful symbionts and potential medicines.</title>
        <authorList>
            <person name="Rayko M."/>
        </authorList>
    </citation>
    <scope>NUCLEOTIDE SEQUENCE [LARGE SCALE GENOMIC DNA]</scope>
    <source>
        <strain evidence="7">Kwan_BN1</strain>
    </source>
</reference>
<dbReference type="PANTHER" id="PTHR44360:SF1">
    <property type="entry name" value="DNAJ HOMOLOG SUBFAMILY B MEMBER 9"/>
    <property type="match status" value="1"/>
</dbReference>
<sequence length="168" mass="20066">MDKKEAEKKFVEIGNAYEVLSDAKKRKEYDEGRSSYEHTSNSNFNDFFNEFDSYRRQRHGHNSNKQQFHFDFDDIFEDDDFFSFDSFFGNHFSNHFNHGDNPDHMMHHMKNVNKARQMHNSHSQEMHGSVFDEFDLNIGSHFHSQDSRRCKKVTQRIGNTITTYTECS</sequence>
<evidence type="ECO:0000256" key="1">
    <source>
        <dbReference type="ARBA" id="ARBA00023186"/>
    </source>
</evidence>
<dbReference type="GO" id="GO:0051087">
    <property type="term" value="F:protein-folding chaperone binding"/>
    <property type="evidence" value="ECO:0007669"/>
    <property type="project" value="TreeGrafter"/>
</dbReference>
<dbReference type="InterPro" id="IPR018253">
    <property type="entry name" value="DnaJ_domain_CS"/>
</dbReference>
<dbReference type="GO" id="GO:0051787">
    <property type="term" value="F:misfolded protein binding"/>
    <property type="evidence" value="ECO:0007669"/>
    <property type="project" value="TreeGrafter"/>
</dbReference>
<dbReference type="PROSITE" id="PS50076">
    <property type="entry name" value="DNAJ_2"/>
    <property type="match status" value="1"/>
</dbReference>
<dbReference type="InterPro" id="IPR036869">
    <property type="entry name" value="J_dom_sf"/>
</dbReference>
<dbReference type="AlphaFoldDB" id="A0A7J7JX33"/>
<keyword evidence="8" id="KW-1185">Reference proteome</keyword>
<comment type="function">
    <text evidence="4">Co-chaperone for Hsp70 protein HSPA5/BiP that acts as a key repressor of the ERN1/IRE1-mediated unfolded protein response (UPR). J domain-containing co-chaperones stimulate the ATPase activity of Hsp70 proteins and are required for efficient substrate recognition by Hsp70 proteins. In the unstressed endoplasmic reticulum, interacts with the luminal region of ERN1/IRE1 and selectively recruits HSPA5/BiP: HSPA5/BiP disrupts the dimerization of the active ERN1/IRE1 luminal region, thereby inactivating ERN1/IRE1. Also involved in endoplasmic reticulum-associated degradation (ERAD) of misfolded proteins. Required for survival of B-cell progenitors and normal antibody production.</text>
</comment>
<dbReference type="Pfam" id="PF00226">
    <property type="entry name" value="DnaJ"/>
    <property type="match status" value="1"/>
</dbReference>
<dbReference type="Gene3D" id="1.10.287.110">
    <property type="entry name" value="DnaJ domain"/>
    <property type="match status" value="1"/>
</dbReference>
<evidence type="ECO:0000313" key="8">
    <source>
        <dbReference type="Proteomes" id="UP000593567"/>
    </source>
</evidence>
<dbReference type="GO" id="GO:0036503">
    <property type="term" value="P:ERAD pathway"/>
    <property type="evidence" value="ECO:0007669"/>
    <property type="project" value="TreeGrafter"/>
</dbReference>
<dbReference type="InterPro" id="IPR051948">
    <property type="entry name" value="Hsp70_co-chaperone_J-domain"/>
</dbReference>
<dbReference type="PROSITE" id="PS00636">
    <property type="entry name" value="DNAJ_1"/>
    <property type="match status" value="1"/>
</dbReference>
<gene>
    <name evidence="7" type="ORF">EB796_010714</name>
</gene>
<name>A0A7J7JX33_BUGNE</name>
<dbReference type="GO" id="GO:0005783">
    <property type="term" value="C:endoplasmic reticulum"/>
    <property type="evidence" value="ECO:0007669"/>
    <property type="project" value="TreeGrafter"/>
</dbReference>
<comment type="subunit">
    <text evidence="5">Interacts with HSPA5/BiP; interaction is direct. Interacts with ERN1/IRE1 (via the luminal region). Interacts with DERL1.</text>
</comment>
<dbReference type="SUPFAM" id="SSF46565">
    <property type="entry name" value="Chaperone J-domain"/>
    <property type="match status" value="1"/>
</dbReference>
<dbReference type="InterPro" id="IPR001623">
    <property type="entry name" value="DnaJ_domain"/>
</dbReference>
<evidence type="ECO:0000256" key="3">
    <source>
        <dbReference type="ARBA" id="ARBA00041533"/>
    </source>
</evidence>
<evidence type="ECO:0000256" key="4">
    <source>
        <dbReference type="ARBA" id="ARBA00045428"/>
    </source>
</evidence>
<protein>
    <recommendedName>
        <fullName evidence="2">DnaJ homolog subfamily B member 9</fullName>
    </recommendedName>
    <alternativeName>
        <fullName evidence="3">Endoplasmic reticulum DNA J domain-containing protein 4</fullName>
    </alternativeName>
</protein>
<feature type="domain" description="J" evidence="6">
    <location>
        <begin position="1"/>
        <end position="33"/>
    </location>
</feature>
<dbReference type="PRINTS" id="PR00625">
    <property type="entry name" value="JDOMAIN"/>
</dbReference>
<dbReference type="Proteomes" id="UP000593567">
    <property type="component" value="Unassembled WGS sequence"/>
</dbReference>
<accession>A0A7J7JX33</accession>
<evidence type="ECO:0000313" key="7">
    <source>
        <dbReference type="EMBL" id="KAF6030979.1"/>
    </source>
</evidence>
<dbReference type="PANTHER" id="PTHR44360">
    <property type="entry name" value="DNAJ HOMOLOG SUBFAMILY B MEMBER 9"/>
    <property type="match status" value="1"/>
</dbReference>
<keyword evidence="1" id="KW-0143">Chaperone</keyword>
<proteinExistence type="predicted"/>
<dbReference type="EMBL" id="VXIV02001648">
    <property type="protein sequence ID" value="KAF6030979.1"/>
    <property type="molecule type" value="Genomic_DNA"/>
</dbReference>